<sequence>MQILATPREIAKILGIPVTTIRHLYRYDETFPFVKIRERYYIPIEKAKTWVHNNIENNNI</sequence>
<evidence type="ECO:0008006" key="3">
    <source>
        <dbReference type="Google" id="ProtNLM"/>
    </source>
</evidence>
<evidence type="ECO:0000313" key="1">
    <source>
        <dbReference type="EMBL" id="KNZ41398.1"/>
    </source>
</evidence>
<proteinExistence type="predicted"/>
<dbReference type="Proteomes" id="UP000036873">
    <property type="component" value="Unassembled WGS sequence"/>
</dbReference>
<gene>
    <name evidence="1" type="ORF">AKG39_12325</name>
</gene>
<protein>
    <recommendedName>
        <fullName evidence="3">Helix-turn-helix domain-containing protein</fullName>
    </recommendedName>
</protein>
<organism evidence="1 2">
    <name type="scientific">Acetobacterium bakii</name>
    <dbReference type="NCBI Taxonomy" id="52689"/>
    <lineage>
        <taxon>Bacteria</taxon>
        <taxon>Bacillati</taxon>
        <taxon>Bacillota</taxon>
        <taxon>Clostridia</taxon>
        <taxon>Eubacteriales</taxon>
        <taxon>Eubacteriaceae</taxon>
        <taxon>Acetobacterium</taxon>
    </lineage>
</organism>
<evidence type="ECO:0000313" key="2">
    <source>
        <dbReference type="Proteomes" id="UP000036873"/>
    </source>
</evidence>
<accession>A0A0L6TYT2</accession>
<dbReference type="OrthoDB" id="3389529at2"/>
<dbReference type="STRING" id="52689.AKG39_12325"/>
<keyword evidence="2" id="KW-1185">Reference proteome</keyword>
<reference evidence="2" key="1">
    <citation type="submission" date="2015-07" db="EMBL/GenBank/DDBJ databases">
        <title>Draft genome sequence of Acetobacterium bakii DSM 8293, a potential psychrophilic chemical producer through syngas fermentation.</title>
        <authorList>
            <person name="Song Y."/>
            <person name="Hwang S."/>
            <person name="Cho B.-K."/>
        </authorList>
    </citation>
    <scope>NUCLEOTIDE SEQUENCE [LARGE SCALE GENOMIC DNA]</scope>
    <source>
        <strain evidence="2">DSM 8239</strain>
    </source>
</reference>
<name>A0A0L6TYT2_9FIRM</name>
<dbReference type="AlphaFoldDB" id="A0A0L6TYT2"/>
<comment type="caution">
    <text evidence="1">The sequence shown here is derived from an EMBL/GenBank/DDBJ whole genome shotgun (WGS) entry which is preliminary data.</text>
</comment>
<dbReference type="RefSeq" id="WP_050740704.1">
    <property type="nucleotide sequence ID" value="NZ_LGYO01000031.1"/>
</dbReference>
<dbReference type="EMBL" id="LGYO01000031">
    <property type="protein sequence ID" value="KNZ41398.1"/>
    <property type="molecule type" value="Genomic_DNA"/>
</dbReference>